<proteinExistence type="predicted"/>
<accession>A0ACB6ZMT9</accession>
<evidence type="ECO:0000313" key="1">
    <source>
        <dbReference type="EMBL" id="KAF9650728.1"/>
    </source>
</evidence>
<comment type="caution">
    <text evidence="1">The sequence shown here is derived from an EMBL/GenBank/DDBJ whole genome shotgun (WGS) entry which is preliminary data.</text>
</comment>
<sequence>MRFGRLSEQNKTLLVALSREVKYTDSVEPTELFPTKREVQFANESRLAKLSGPGHSFHSVDHAGKDDKDQYITPQQAKSQLDRCVLAPETMTLKVGAQVMLIKNVVQGILVNGSVGKVTDFLTCHEAKEKHHIEVVLSPRDKEENPKTEEVRIAEHLWQNKTKWPVVEFPGDRKRLIPPHEFTIENADGSMQALRLPCRGSGSTSEGSSRRDRHTSPCLEPRHRKHSKS</sequence>
<protein>
    <submittedName>
        <fullName evidence="1">Uncharacterized protein</fullName>
    </submittedName>
</protein>
<keyword evidence="2" id="KW-1185">Reference proteome</keyword>
<reference evidence="1" key="2">
    <citation type="journal article" date="2020" name="Nat. Commun.">
        <title>Large-scale genome sequencing of mycorrhizal fungi provides insights into the early evolution of symbiotic traits.</title>
        <authorList>
            <person name="Miyauchi S."/>
            <person name="Kiss E."/>
            <person name="Kuo A."/>
            <person name="Drula E."/>
            <person name="Kohler A."/>
            <person name="Sanchez-Garcia M."/>
            <person name="Morin E."/>
            <person name="Andreopoulos B."/>
            <person name="Barry K.W."/>
            <person name="Bonito G."/>
            <person name="Buee M."/>
            <person name="Carver A."/>
            <person name="Chen C."/>
            <person name="Cichocki N."/>
            <person name="Clum A."/>
            <person name="Culley D."/>
            <person name="Crous P.W."/>
            <person name="Fauchery L."/>
            <person name="Girlanda M."/>
            <person name="Hayes R.D."/>
            <person name="Keri Z."/>
            <person name="LaButti K."/>
            <person name="Lipzen A."/>
            <person name="Lombard V."/>
            <person name="Magnuson J."/>
            <person name="Maillard F."/>
            <person name="Murat C."/>
            <person name="Nolan M."/>
            <person name="Ohm R.A."/>
            <person name="Pangilinan J."/>
            <person name="Pereira M.F."/>
            <person name="Perotto S."/>
            <person name="Peter M."/>
            <person name="Pfister S."/>
            <person name="Riley R."/>
            <person name="Sitrit Y."/>
            <person name="Stielow J.B."/>
            <person name="Szollosi G."/>
            <person name="Zifcakova L."/>
            <person name="Stursova M."/>
            <person name="Spatafora J.W."/>
            <person name="Tedersoo L."/>
            <person name="Vaario L.M."/>
            <person name="Yamada A."/>
            <person name="Yan M."/>
            <person name="Wang P."/>
            <person name="Xu J."/>
            <person name="Bruns T."/>
            <person name="Baldrian P."/>
            <person name="Vilgalys R."/>
            <person name="Dunand C."/>
            <person name="Henrissat B."/>
            <person name="Grigoriev I.V."/>
            <person name="Hibbett D."/>
            <person name="Nagy L.G."/>
            <person name="Martin F.M."/>
        </authorList>
    </citation>
    <scope>NUCLEOTIDE SEQUENCE</scope>
    <source>
        <strain evidence="1">P2</strain>
    </source>
</reference>
<organism evidence="1 2">
    <name type="scientific">Thelephora ganbajun</name>
    <name type="common">Ganba fungus</name>
    <dbReference type="NCBI Taxonomy" id="370292"/>
    <lineage>
        <taxon>Eukaryota</taxon>
        <taxon>Fungi</taxon>
        <taxon>Dikarya</taxon>
        <taxon>Basidiomycota</taxon>
        <taxon>Agaricomycotina</taxon>
        <taxon>Agaricomycetes</taxon>
        <taxon>Thelephorales</taxon>
        <taxon>Thelephoraceae</taxon>
        <taxon>Thelephora</taxon>
    </lineage>
</organism>
<dbReference type="EMBL" id="MU117982">
    <property type="protein sequence ID" value="KAF9650728.1"/>
    <property type="molecule type" value="Genomic_DNA"/>
</dbReference>
<name>A0ACB6ZMT9_THEGA</name>
<dbReference type="Proteomes" id="UP000886501">
    <property type="component" value="Unassembled WGS sequence"/>
</dbReference>
<reference evidence="1" key="1">
    <citation type="submission" date="2019-10" db="EMBL/GenBank/DDBJ databases">
        <authorList>
            <consortium name="DOE Joint Genome Institute"/>
            <person name="Kuo A."/>
            <person name="Miyauchi S."/>
            <person name="Kiss E."/>
            <person name="Drula E."/>
            <person name="Kohler A."/>
            <person name="Sanchez-Garcia M."/>
            <person name="Andreopoulos B."/>
            <person name="Barry K.W."/>
            <person name="Bonito G."/>
            <person name="Buee M."/>
            <person name="Carver A."/>
            <person name="Chen C."/>
            <person name="Cichocki N."/>
            <person name="Clum A."/>
            <person name="Culley D."/>
            <person name="Crous P.W."/>
            <person name="Fauchery L."/>
            <person name="Girlanda M."/>
            <person name="Hayes R."/>
            <person name="Keri Z."/>
            <person name="Labutti K."/>
            <person name="Lipzen A."/>
            <person name="Lombard V."/>
            <person name="Magnuson J."/>
            <person name="Maillard F."/>
            <person name="Morin E."/>
            <person name="Murat C."/>
            <person name="Nolan M."/>
            <person name="Ohm R."/>
            <person name="Pangilinan J."/>
            <person name="Pereira M."/>
            <person name="Perotto S."/>
            <person name="Peter M."/>
            <person name="Riley R."/>
            <person name="Sitrit Y."/>
            <person name="Stielow B."/>
            <person name="Szollosi G."/>
            <person name="Zifcakova L."/>
            <person name="Stursova M."/>
            <person name="Spatafora J.W."/>
            <person name="Tedersoo L."/>
            <person name="Vaario L.-M."/>
            <person name="Yamada A."/>
            <person name="Yan M."/>
            <person name="Wang P."/>
            <person name="Xu J."/>
            <person name="Bruns T."/>
            <person name="Baldrian P."/>
            <person name="Vilgalys R."/>
            <person name="Henrissat B."/>
            <person name="Grigoriev I.V."/>
            <person name="Hibbett D."/>
            <person name="Nagy L.G."/>
            <person name="Martin F.M."/>
        </authorList>
    </citation>
    <scope>NUCLEOTIDE SEQUENCE</scope>
    <source>
        <strain evidence="1">P2</strain>
    </source>
</reference>
<evidence type="ECO:0000313" key="2">
    <source>
        <dbReference type="Proteomes" id="UP000886501"/>
    </source>
</evidence>
<gene>
    <name evidence="1" type="ORF">BDM02DRAFT_1305111</name>
</gene>